<comment type="caution">
    <text evidence="3">The sequence shown here is derived from an EMBL/GenBank/DDBJ whole genome shotgun (WGS) entry which is preliminary data.</text>
</comment>
<evidence type="ECO:0000259" key="2">
    <source>
        <dbReference type="PROSITE" id="PS51820"/>
    </source>
</evidence>
<keyword evidence="1" id="KW-0732">Signal</keyword>
<dbReference type="EMBL" id="JAHRIP010045090">
    <property type="protein sequence ID" value="MEQ2297842.1"/>
    <property type="molecule type" value="Genomic_DNA"/>
</dbReference>
<dbReference type="InterPro" id="IPR052387">
    <property type="entry name" value="Fibrocystin"/>
</dbReference>
<accession>A0ABV0YWD1</accession>
<dbReference type="PROSITE" id="PS51820">
    <property type="entry name" value="PA14"/>
    <property type="match status" value="1"/>
</dbReference>
<evidence type="ECO:0000256" key="1">
    <source>
        <dbReference type="ARBA" id="ARBA00022729"/>
    </source>
</evidence>
<name>A0ABV0YWD1_9TELE</name>
<dbReference type="SUPFAM" id="SSF56988">
    <property type="entry name" value="Anthrax protective antigen"/>
    <property type="match status" value="1"/>
</dbReference>
<keyword evidence="4" id="KW-1185">Reference proteome</keyword>
<proteinExistence type="predicted"/>
<dbReference type="PANTHER" id="PTHR46769:SF2">
    <property type="entry name" value="FIBROCYSTIN-L ISOFORM 2 PRECURSOR-RELATED"/>
    <property type="match status" value="1"/>
</dbReference>
<dbReference type="Proteomes" id="UP001469553">
    <property type="component" value="Unassembled WGS sequence"/>
</dbReference>
<organism evidence="3 4">
    <name type="scientific">Ameca splendens</name>
    <dbReference type="NCBI Taxonomy" id="208324"/>
    <lineage>
        <taxon>Eukaryota</taxon>
        <taxon>Metazoa</taxon>
        <taxon>Chordata</taxon>
        <taxon>Craniata</taxon>
        <taxon>Vertebrata</taxon>
        <taxon>Euteleostomi</taxon>
        <taxon>Actinopterygii</taxon>
        <taxon>Neopterygii</taxon>
        <taxon>Teleostei</taxon>
        <taxon>Neoteleostei</taxon>
        <taxon>Acanthomorphata</taxon>
        <taxon>Ovalentaria</taxon>
        <taxon>Atherinomorphae</taxon>
        <taxon>Cyprinodontiformes</taxon>
        <taxon>Goodeidae</taxon>
        <taxon>Ameca</taxon>
    </lineage>
</organism>
<dbReference type="InterPro" id="IPR037524">
    <property type="entry name" value="PA14/GLEYA"/>
</dbReference>
<reference evidence="3 4" key="1">
    <citation type="submission" date="2021-06" db="EMBL/GenBank/DDBJ databases">
        <authorList>
            <person name="Palmer J.M."/>
        </authorList>
    </citation>
    <scope>NUCLEOTIDE SEQUENCE [LARGE SCALE GENOMIC DNA]</scope>
    <source>
        <strain evidence="3 4">AS_MEX2019</strain>
        <tissue evidence="3">Muscle</tissue>
    </source>
</reference>
<feature type="domain" description="PA14" evidence="2">
    <location>
        <begin position="34"/>
        <end position="188"/>
    </location>
</feature>
<sequence length="213" mass="24575">MSLFSARIGLLGTASKEGLVEKGQADFTLSHVLPGGRGLKMEVWSGKRPNSLDEIWRYNENTTGYWSQWIDSLPYIFPNEYDLFTTRTKGFFVPTVSGNFSIYLHCDDRCDLYLSNSSRPEDKVKVAFQPRYVRNYFQLESQKSGAIFMEKGKPYYLELLQQEYYGLSHINIALFQEESSFTADQSDDAVNEIQNILAAYEVFDEEQVPDQEF</sequence>
<dbReference type="Gene3D" id="2.60.120.1560">
    <property type="match status" value="1"/>
</dbReference>
<protein>
    <recommendedName>
        <fullName evidence="2">PA14 domain-containing protein</fullName>
    </recommendedName>
</protein>
<evidence type="ECO:0000313" key="4">
    <source>
        <dbReference type="Proteomes" id="UP001469553"/>
    </source>
</evidence>
<gene>
    <name evidence="3" type="ORF">AMECASPLE_038845</name>
</gene>
<dbReference type="PANTHER" id="PTHR46769">
    <property type="entry name" value="POLYCYSTIC KIDNEY AND HEPATIC DISEASE 1 (AUTOSOMAL RECESSIVE)-LIKE 1"/>
    <property type="match status" value="1"/>
</dbReference>
<evidence type="ECO:0000313" key="3">
    <source>
        <dbReference type="EMBL" id="MEQ2297842.1"/>
    </source>
</evidence>